<name>A0ABW6S1C2_9NOCA</name>
<accession>A0ABW6S1C2</accession>
<evidence type="ECO:0000313" key="1">
    <source>
        <dbReference type="EMBL" id="MFF3570093.1"/>
    </source>
</evidence>
<proteinExistence type="predicted"/>
<dbReference type="EMBL" id="JBIAQY010000006">
    <property type="protein sequence ID" value="MFF3570093.1"/>
    <property type="molecule type" value="Genomic_DNA"/>
</dbReference>
<gene>
    <name evidence="1" type="ORF">ACFYXQ_20145</name>
</gene>
<evidence type="ECO:0000313" key="2">
    <source>
        <dbReference type="Proteomes" id="UP001601992"/>
    </source>
</evidence>
<comment type="caution">
    <text evidence="1">The sequence shown here is derived from an EMBL/GenBank/DDBJ whole genome shotgun (WGS) entry which is preliminary data.</text>
</comment>
<keyword evidence="2" id="KW-1185">Reference proteome</keyword>
<organism evidence="1 2">
    <name type="scientific">Nocardia jiangxiensis</name>
    <dbReference type="NCBI Taxonomy" id="282685"/>
    <lineage>
        <taxon>Bacteria</taxon>
        <taxon>Bacillati</taxon>
        <taxon>Actinomycetota</taxon>
        <taxon>Actinomycetes</taxon>
        <taxon>Mycobacteriales</taxon>
        <taxon>Nocardiaceae</taxon>
        <taxon>Nocardia</taxon>
    </lineage>
</organism>
<protein>
    <submittedName>
        <fullName evidence="1">Transposase</fullName>
    </submittedName>
</protein>
<reference evidence="1 2" key="1">
    <citation type="submission" date="2024-10" db="EMBL/GenBank/DDBJ databases">
        <title>The Natural Products Discovery Center: Release of the First 8490 Sequenced Strains for Exploring Actinobacteria Biosynthetic Diversity.</title>
        <authorList>
            <person name="Kalkreuter E."/>
            <person name="Kautsar S.A."/>
            <person name="Yang D."/>
            <person name="Bader C.D."/>
            <person name="Teijaro C.N."/>
            <person name="Fluegel L."/>
            <person name="Davis C.M."/>
            <person name="Simpson J.R."/>
            <person name="Lauterbach L."/>
            <person name="Steele A.D."/>
            <person name="Gui C."/>
            <person name="Meng S."/>
            <person name="Li G."/>
            <person name="Viehrig K."/>
            <person name="Ye F."/>
            <person name="Su P."/>
            <person name="Kiefer A.F."/>
            <person name="Nichols A."/>
            <person name="Cepeda A.J."/>
            <person name="Yan W."/>
            <person name="Fan B."/>
            <person name="Jiang Y."/>
            <person name="Adhikari A."/>
            <person name="Zheng C.-J."/>
            <person name="Schuster L."/>
            <person name="Cowan T.M."/>
            <person name="Smanski M.J."/>
            <person name="Chevrette M.G."/>
            <person name="De Carvalho L.P.S."/>
            <person name="Shen B."/>
        </authorList>
    </citation>
    <scope>NUCLEOTIDE SEQUENCE [LARGE SCALE GENOMIC DNA]</scope>
    <source>
        <strain evidence="1 2">NPDC002593</strain>
    </source>
</reference>
<dbReference type="Proteomes" id="UP001601992">
    <property type="component" value="Unassembled WGS sequence"/>
</dbReference>
<dbReference type="RefSeq" id="WP_387404577.1">
    <property type="nucleotide sequence ID" value="NZ_JBIAQY010000006.1"/>
</dbReference>
<sequence>MLQRIEGLSDREAVERFAFDARWKYAAGGLDFDYPGFVHTVLVDMRARLARSDRPNRIFDAVLEVARAAGLAGRRRVLDSTPLYDAVATMDTITLVRSAIRGVLAAADAELASALRGLVTSVTTTPAPPNR</sequence>